<proteinExistence type="predicted"/>
<evidence type="ECO:0000313" key="4">
    <source>
        <dbReference type="EMBL" id="CAB5228388.1"/>
    </source>
</evidence>
<dbReference type="EMBL" id="LR796867">
    <property type="protein sequence ID" value="CAB4171380.1"/>
    <property type="molecule type" value="Genomic_DNA"/>
</dbReference>
<evidence type="ECO:0000313" key="3">
    <source>
        <dbReference type="EMBL" id="CAB4213834.1"/>
    </source>
</evidence>
<name>A0A6J5QC72_9CAUD</name>
<dbReference type="EMBL" id="LR798384">
    <property type="protein sequence ID" value="CAB5228388.1"/>
    <property type="molecule type" value="Genomic_DNA"/>
</dbReference>
<organism evidence="2">
    <name type="scientific">uncultured Caudovirales phage</name>
    <dbReference type="NCBI Taxonomy" id="2100421"/>
    <lineage>
        <taxon>Viruses</taxon>
        <taxon>Duplodnaviria</taxon>
        <taxon>Heunggongvirae</taxon>
        <taxon>Uroviricota</taxon>
        <taxon>Caudoviricetes</taxon>
        <taxon>Peduoviridae</taxon>
        <taxon>Maltschvirus</taxon>
        <taxon>Maltschvirus maltsch</taxon>
    </lineage>
</organism>
<gene>
    <name evidence="2" type="ORF">UFOVP1095_3</name>
    <name evidence="3" type="ORF">UFOVP1452_3</name>
    <name evidence="4" type="ORF">UFOVP1540_32</name>
    <name evidence="1" type="ORF">UFOVP918_3</name>
</gene>
<reference evidence="2" key="1">
    <citation type="submission" date="2020-05" db="EMBL/GenBank/DDBJ databases">
        <authorList>
            <person name="Chiriac C."/>
            <person name="Salcher M."/>
            <person name="Ghai R."/>
            <person name="Kavagutti S V."/>
        </authorList>
    </citation>
    <scope>NUCLEOTIDE SEQUENCE</scope>
</reference>
<accession>A0A6J5QC72</accession>
<dbReference type="EMBL" id="LR797032">
    <property type="protein sequence ID" value="CAB4182350.1"/>
    <property type="molecule type" value="Genomic_DNA"/>
</dbReference>
<protein>
    <submittedName>
        <fullName evidence="2">Uncharacterized protein</fullName>
    </submittedName>
</protein>
<evidence type="ECO:0000313" key="2">
    <source>
        <dbReference type="EMBL" id="CAB4182350.1"/>
    </source>
</evidence>
<evidence type="ECO:0000313" key="1">
    <source>
        <dbReference type="EMBL" id="CAB4171380.1"/>
    </source>
</evidence>
<dbReference type="EMBL" id="LR797401">
    <property type="protein sequence ID" value="CAB4213834.1"/>
    <property type="molecule type" value="Genomic_DNA"/>
</dbReference>
<sequence>MPGVSWLQTLNNSPIDGTALANSTVATSLLPPIAKPTLPANYFTSAGKLFKVRASGRISTVVTTPGTLTLDVRFGSVVVFNGGAMTLNIVAKTNVGWVLDADITVRAVGATTTANVIGQGLWTSETVIGAPLPTAGGATSHVLPYNTAPVVGTGFDSTAAFTVDLFGTWSVANAANSITCHQFALIDMNMGSSA</sequence>